<dbReference type="SMART" id="SM00034">
    <property type="entry name" value="CLECT"/>
    <property type="match status" value="1"/>
</dbReference>
<dbReference type="Proteomes" id="UP000198287">
    <property type="component" value="Unassembled WGS sequence"/>
</dbReference>
<dbReference type="Gene3D" id="2.60.120.260">
    <property type="entry name" value="Galactose-binding domain-like"/>
    <property type="match status" value="1"/>
</dbReference>
<dbReference type="AlphaFoldDB" id="A0A226DDN8"/>
<dbReference type="PROSITE" id="PS00615">
    <property type="entry name" value="C_TYPE_LECTIN_1"/>
    <property type="match status" value="1"/>
</dbReference>
<proteinExistence type="predicted"/>
<keyword evidence="3 11" id="KW-0732">Signal</keyword>
<dbReference type="InterPro" id="IPR016186">
    <property type="entry name" value="C-type_lectin-like/link_sf"/>
</dbReference>
<dbReference type="Gene3D" id="2.10.70.10">
    <property type="entry name" value="Complement Module, domain 1"/>
    <property type="match status" value="3"/>
</dbReference>
<evidence type="ECO:0000259" key="12">
    <source>
        <dbReference type="PROSITE" id="PS50041"/>
    </source>
</evidence>
<keyword evidence="10" id="KW-1133">Transmembrane helix</keyword>
<evidence type="ECO:0000256" key="5">
    <source>
        <dbReference type="ARBA" id="ARBA00022837"/>
    </source>
</evidence>
<dbReference type="CDD" id="cd00037">
    <property type="entry name" value="CLECT"/>
    <property type="match status" value="1"/>
</dbReference>
<feature type="domain" description="C-type lectin" evidence="12">
    <location>
        <begin position="174"/>
        <end position="292"/>
    </location>
</feature>
<keyword evidence="6 8" id="KW-1015">Disulfide bond</keyword>
<dbReference type="STRING" id="158441.A0A226DDN8"/>
<evidence type="ECO:0000256" key="4">
    <source>
        <dbReference type="ARBA" id="ARBA00022737"/>
    </source>
</evidence>
<evidence type="ECO:0000256" key="8">
    <source>
        <dbReference type="PROSITE-ProRule" id="PRU00302"/>
    </source>
</evidence>
<evidence type="ECO:0000256" key="7">
    <source>
        <dbReference type="ARBA" id="ARBA00023180"/>
    </source>
</evidence>
<feature type="compositionally biased region" description="Basic residues" evidence="9">
    <location>
        <begin position="677"/>
        <end position="687"/>
    </location>
</feature>
<keyword evidence="10" id="KW-0472">Membrane</keyword>
<feature type="compositionally biased region" description="Polar residues" evidence="9">
    <location>
        <begin position="545"/>
        <end position="568"/>
    </location>
</feature>
<dbReference type="GO" id="GO:0046872">
    <property type="term" value="F:metal ion binding"/>
    <property type="evidence" value="ECO:0007669"/>
    <property type="project" value="UniProtKB-KW"/>
</dbReference>
<feature type="compositionally biased region" description="Basic residues" evidence="9">
    <location>
        <begin position="758"/>
        <end position="767"/>
    </location>
</feature>
<keyword evidence="7" id="KW-0325">Glycoprotein</keyword>
<comment type="caution">
    <text evidence="8">Lacks conserved residue(s) required for the propagation of feature annotation.</text>
</comment>
<feature type="domain" description="Sushi" evidence="13">
    <location>
        <begin position="296"/>
        <end position="353"/>
    </location>
</feature>
<dbReference type="InterPro" id="IPR016187">
    <property type="entry name" value="CTDL_fold"/>
</dbReference>
<protein>
    <submittedName>
        <fullName evidence="14">Sushi, von Willebrand factor type A, EGF and pentraxin domain-containing protein 1</fullName>
    </submittedName>
</protein>
<dbReference type="InterPro" id="IPR035976">
    <property type="entry name" value="Sushi/SCR/CCP_sf"/>
</dbReference>
<accession>A0A226DDN8</accession>
<evidence type="ECO:0000256" key="2">
    <source>
        <dbReference type="ARBA" id="ARBA00022723"/>
    </source>
</evidence>
<evidence type="ECO:0000313" key="15">
    <source>
        <dbReference type="Proteomes" id="UP000198287"/>
    </source>
</evidence>
<dbReference type="Gene3D" id="3.10.100.10">
    <property type="entry name" value="Mannose-Binding Protein A, subunit A"/>
    <property type="match status" value="1"/>
</dbReference>
<keyword evidence="5" id="KW-0106">Calcium</keyword>
<dbReference type="Pfam" id="PF00059">
    <property type="entry name" value="Lectin_C"/>
    <property type="match status" value="1"/>
</dbReference>
<evidence type="ECO:0000256" key="6">
    <source>
        <dbReference type="ARBA" id="ARBA00023157"/>
    </source>
</evidence>
<feature type="compositionally biased region" description="Basic and acidic residues" evidence="9">
    <location>
        <begin position="698"/>
        <end position="716"/>
    </location>
</feature>
<feature type="compositionally biased region" description="Polar residues" evidence="9">
    <location>
        <begin position="772"/>
        <end position="781"/>
    </location>
</feature>
<keyword evidence="1 8" id="KW-0768">Sushi</keyword>
<reference evidence="14 15" key="1">
    <citation type="submission" date="2015-12" db="EMBL/GenBank/DDBJ databases">
        <title>The genome of Folsomia candida.</title>
        <authorList>
            <person name="Faddeeva A."/>
            <person name="Derks M.F."/>
            <person name="Anvar Y."/>
            <person name="Smit S."/>
            <person name="Van Straalen N."/>
            <person name="Roelofs D."/>
        </authorList>
    </citation>
    <scope>NUCLEOTIDE SEQUENCE [LARGE SCALE GENOMIC DNA]</scope>
    <source>
        <strain evidence="14 15">VU population</strain>
        <tissue evidence="14">Whole body</tissue>
    </source>
</reference>
<feature type="compositionally biased region" description="Basic residues" evidence="9">
    <location>
        <begin position="851"/>
        <end position="865"/>
    </location>
</feature>
<dbReference type="EMBL" id="LNIX01000021">
    <property type="protein sequence ID" value="OXA43705.1"/>
    <property type="molecule type" value="Genomic_DNA"/>
</dbReference>
<feature type="chain" id="PRO_5012736835" evidence="11">
    <location>
        <begin position="16"/>
        <end position="886"/>
    </location>
</feature>
<evidence type="ECO:0000256" key="1">
    <source>
        <dbReference type="ARBA" id="ARBA00022659"/>
    </source>
</evidence>
<comment type="caution">
    <text evidence="14">The sequence shown here is derived from an EMBL/GenBank/DDBJ whole genome shotgun (WGS) entry which is preliminary data.</text>
</comment>
<dbReference type="FunFam" id="3.10.100.10:FF:000089">
    <property type="entry name" value="Uncharacterized protein, isoform C"/>
    <property type="match status" value="1"/>
</dbReference>
<dbReference type="PROSITE" id="PS50923">
    <property type="entry name" value="SUSHI"/>
    <property type="match status" value="3"/>
</dbReference>
<evidence type="ECO:0000313" key="14">
    <source>
        <dbReference type="EMBL" id="OXA43705.1"/>
    </source>
</evidence>
<feature type="region of interest" description="Disordered" evidence="9">
    <location>
        <begin position="751"/>
        <end position="784"/>
    </location>
</feature>
<feature type="compositionally biased region" description="Low complexity" evidence="9">
    <location>
        <begin position="799"/>
        <end position="812"/>
    </location>
</feature>
<name>A0A226DDN8_FOLCA</name>
<dbReference type="PANTHER" id="PTHR19325:SF497">
    <property type="entry name" value="SUSHI, VON WILLEBRAND FACTOR TYPE A, EGF AND PENTRAXIN DOMAIN-CONTAINING PROTEIN 1-LIKE PROTEIN"/>
    <property type="match status" value="1"/>
</dbReference>
<dbReference type="InterPro" id="IPR001304">
    <property type="entry name" value="C-type_lectin-like"/>
</dbReference>
<keyword evidence="4" id="KW-0677">Repeat</keyword>
<dbReference type="Pfam" id="PF22633">
    <property type="entry name" value="F5_F8_type_C_2"/>
    <property type="match status" value="1"/>
</dbReference>
<dbReference type="CDD" id="cd00033">
    <property type="entry name" value="CCP"/>
    <property type="match status" value="3"/>
</dbReference>
<feature type="region of interest" description="Disordered" evidence="9">
    <location>
        <begin position="851"/>
        <end position="886"/>
    </location>
</feature>
<dbReference type="PANTHER" id="PTHR19325">
    <property type="entry name" value="COMPLEMENT COMPONENT-RELATED SUSHI DOMAIN-CONTAINING"/>
    <property type="match status" value="1"/>
</dbReference>
<evidence type="ECO:0000256" key="3">
    <source>
        <dbReference type="ARBA" id="ARBA00022729"/>
    </source>
</evidence>
<dbReference type="InterPro" id="IPR008979">
    <property type="entry name" value="Galactose-bd-like_sf"/>
</dbReference>
<organism evidence="14 15">
    <name type="scientific">Folsomia candida</name>
    <name type="common">Springtail</name>
    <dbReference type="NCBI Taxonomy" id="158441"/>
    <lineage>
        <taxon>Eukaryota</taxon>
        <taxon>Metazoa</taxon>
        <taxon>Ecdysozoa</taxon>
        <taxon>Arthropoda</taxon>
        <taxon>Hexapoda</taxon>
        <taxon>Collembola</taxon>
        <taxon>Entomobryomorpha</taxon>
        <taxon>Isotomoidea</taxon>
        <taxon>Isotomidae</taxon>
        <taxon>Proisotominae</taxon>
        <taxon>Folsomia</taxon>
    </lineage>
</organism>
<evidence type="ECO:0000259" key="13">
    <source>
        <dbReference type="PROSITE" id="PS50923"/>
    </source>
</evidence>
<dbReference type="SUPFAM" id="SSF49785">
    <property type="entry name" value="Galactose-binding domain-like"/>
    <property type="match status" value="1"/>
</dbReference>
<evidence type="ECO:0000256" key="10">
    <source>
        <dbReference type="SAM" id="Phobius"/>
    </source>
</evidence>
<sequence length="886" mass="96622">MAFYFVFAVLNVAAGKAPMQSSVAGTGVPQKAVDGSAANFFNPATCTLTQPERAPWWYVNLLEPYMVQLVRLDFGRSCCGDDQAATIVVRVGNNRPDLGVNPVCNKFTGVIEEGKPLFLPCNPPLAGAFVSVQLESPPGNALSICEAFVYTDQALPIERCPHFRDQPPGSTATYNGKCYIFYSQQQHRFEEARQFCDARGGSLVDDSNPALQGFLSWEMWRRHRSDPTAQYWLGAVRDPKDTNNWKWLNGRDVSVSFWNVPTGRGNCARFDGAKGWLWSDTNCNEALNFICQHGPKGCGRPEQPPNSTLLATSLEVGAVIEHRCDAGHLLVGPDSRTCQPNGFYSEFPPVCRYMECGFPAQVPNGHYTFLNGTRGYKSIVRYSCDEGHVMVGRSDLMCDIDQKWNGPPPRCDVLVCPEPPPVPNGASKVIQRTGNSLTVEYECDPKFTMSGPKRLVCADGSYDQPPPVCKGKPGVAPPVLIVKTEASTTTRVSTTPTSGSTSSSSSTSSSTTANTGPQHEEDEYSEGHYDEGSQEEGSHNGIEEGSSSGQEDTQTVISVVTNTNSNSGDIEPSKPGPGLGVETELDDNDVSESNQILKAKRPNVDSPNSIEIQHRESAVARLNLGGIIALGVFGGFILLAAIVTSIILLIRSDSRKVLATSRQRRHRSAGPHADFNRKHRRERRSRSHTVESAAQTTDNDHEEVNSSPHDNDDTANHRSGTGGVGSGAKAKLYTLLALPFPDQTVGRRYLDAPNCRKSQVKGKHERHRGSPDSHTITSVDSGSDAGLGRLYRRAWDSLAATGGPPTASTTVTDKSRGKVPRDTLDYRSRMSSVEGLRDEGEIIVHDALPTRKPHHHHHHHGHHHHFDGVGGGSEWGRSVRSHRSRY</sequence>
<evidence type="ECO:0000256" key="11">
    <source>
        <dbReference type="SAM" id="SignalP"/>
    </source>
</evidence>
<feature type="signal peptide" evidence="11">
    <location>
        <begin position="1"/>
        <end position="15"/>
    </location>
</feature>
<gene>
    <name evidence="14" type="ORF">Fcan01_21422</name>
</gene>
<dbReference type="SMART" id="SM00032">
    <property type="entry name" value="CCP"/>
    <property type="match status" value="3"/>
</dbReference>
<dbReference type="InterPro" id="IPR000436">
    <property type="entry name" value="Sushi_SCR_CCP_dom"/>
</dbReference>
<keyword evidence="2" id="KW-0479">Metal-binding</keyword>
<keyword evidence="10" id="KW-0812">Transmembrane</keyword>
<feature type="transmembrane region" description="Helical" evidence="10">
    <location>
        <begin position="624"/>
        <end position="650"/>
    </location>
</feature>
<dbReference type="PROSITE" id="PS50041">
    <property type="entry name" value="C_TYPE_LECTIN_2"/>
    <property type="match status" value="1"/>
</dbReference>
<dbReference type="FunFam" id="2.60.120.260:FF:000101">
    <property type="entry name" value="uncharacterized protein LOC108094628 isoform X2"/>
    <property type="match status" value="1"/>
</dbReference>
<dbReference type="Pfam" id="PF00084">
    <property type="entry name" value="Sushi"/>
    <property type="match status" value="3"/>
</dbReference>
<feature type="region of interest" description="Disordered" evidence="9">
    <location>
        <begin position="660"/>
        <end position="726"/>
    </location>
</feature>
<dbReference type="SUPFAM" id="SSF56436">
    <property type="entry name" value="C-type lectin-like"/>
    <property type="match status" value="1"/>
</dbReference>
<feature type="region of interest" description="Disordered" evidence="9">
    <location>
        <begin position="798"/>
        <end position="821"/>
    </location>
</feature>
<feature type="domain" description="Sushi" evidence="13">
    <location>
        <begin position="414"/>
        <end position="471"/>
    </location>
</feature>
<dbReference type="InterPro" id="IPR006585">
    <property type="entry name" value="FTP1"/>
</dbReference>
<dbReference type="InterPro" id="IPR018378">
    <property type="entry name" value="C-type_lectin_CS"/>
</dbReference>
<dbReference type="SMART" id="SM00607">
    <property type="entry name" value="FTP"/>
    <property type="match status" value="1"/>
</dbReference>
<evidence type="ECO:0000256" key="9">
    <source>
        <dbReference type="SAM" id="MobiDB-lite"/>
    </source>
</evidence>
<dbReference type="OMA" id="DEYSEGH"/>
<dbReference type="OrthoDB" id="547680at2759"/>
<feature type="disulfide bond" evidence="8">
    <location>
        <begin position="324"/>
        <end position="351"/>
    </location>
</feature>
<feature type="region of interest" description="Disordered" evidence="9">
    <location>
        <begin position="486"/>
        <end position="585"/>
    </location>
</feature>
<dbReference type="InterPro" id="IPR050350">
    <property type="entry name" value="Compl-Cell_Adhes-Reg"/>
</dbReference>
<dbReference type="SUPFAM" id="SSF57535">
    <property type="entry name" value="Complement control module/SCR domain"/>
    <property type="match status" value="3"/>
</dbReference>
<keyword evidence="15" id="KW-1185">Reference proteome</keyword>
<feature type="compositionally biased region" description="Low complexity" evidence="9">
    <location>
        <begin position="487"/>
        <end position="512"/>
    </location>
</feature>
<feature type="disulfide bond" evidence="8">
    <location>
        <begin position="384"/>
        <end position="411"/>
    </location>
</feature>
<feature type="domain" description="Sushi" evidence="13">
    <location>
        <begin position="354"/>
        <end position="413"/>
    </location>
</feature>
<feature type="compositionally biased region" description="Basic and acidic residues" evidence="9">
    <location>
        <begin position="525"/>
        <end position="542"/>
    </location>
</feature>